<comment type="caution">
    <text evidence="1">The sequence shown here is derived from an EMBL/GenBank/DDBJ whole genome shotgun (WGS) entry which is preliminary data.</text>
</comment>
<name>A0A7J8C2A9_ROUAE</name>
<keyword evidence="2" id="KW-1185">Reference proteome</keyword>
<evidence type="ECO:0000313" key="1">
    <source>
        <dbReference type="EMBL" id="KAF6404995.1"/>
    </source>
</evidence>
<dbReference type="EMBL" id="JACASE010000015">
    <property type="protein sequence ID" value="KAF6404995.1"/>
    <property type="molecule type" value="Genomic_DNA"/>
</dbReference>
<organism evidence="1 2">
    <name type="scientific">Rousettus aegyptiacus</name>
    <name type="common">Egyptian fruit bat</name>
    <name type="synonym">Pteropus aegyptiacus</name>
    <dbReference type="NCBI Taxonomy" id="9407"/>
    <lineage>
        <taxon>Eukaryota</taxon>
        <taxon>Metazoa</taxon>
        <taxon>Chordata</taxon>
        <taxon>Craniata</taxon>
        <taxon>Vertebrata</taxon>
        <taxon>Euteleostomi</taxon>
        <taxon>Mammalia</taxon>
        <taxon>Eutheria</taxon>
        <taxon>Laurasiatheria</taxon>
        <taxon>Chiroptera</taxon>
        <taxon>Yinpterochiroptera</taxon>
        <taxon>Pteropodoidea</taxon>
        <taxon>Pteropodidae</taxon>
        <taxon>Rousettinae</taxon>
        <taxon>Rousettus</taxon>
    </lineage>
</organism>
<dbReference type="AlphaFoldDB" id="A0A7J8C2A9"/>
<protein>
    <submittedName>
        <fullName evidence="1">Uncharacterized protein</fullName>
    </submittedName>
</protein>
<sequence>MLALSTDLFCEQLLLHGLLIHINASLPASVGGTCLCLSCFCTIPCLSLEVPCSPFAQPLQGDFCVISKHTLRLCTCGIIHTSRGMEATYCRLRDEWIKKMWIMHTVEYYSALKKEGNLYMLQRGRTLRTVCRVKRASHRRMSPV</sequence>
<evidence type="ECO:0000313" key="2">
    <source>
        <dbReference type="Proteomes" id="UP000593571"/>
    </source>
</evidence>
<reference evidence="1 2" key="1">
    <citation type="journal article" date="2020" name="Nature">
        <title>Six reference-quality genomes reveal evolution of bat adaptations.</title>
        <authorList>
            <person name="Jebb D."/>
            <person name="Huang Z."/>
            <person name="Pippel M."/>
            <person name="Hughes G.M."/>
            <person name="Lavrichenko K."/>
            <person name="Devanna P."/>
            <person name="Winkler S."/>
            <person name="Jermiin L.S."/>
            <person name="Skirmuntt E.C."/>
            <person name="Katzourakis A."/>
            <person name="Burkitt-Gray L."/>
            <person name="Ray D.A."/>
            <person name="Sullivan K.A.M."/>
            <person name="Roscito J.G."/>
            <person name="Kirilenko B.M."/>
            <person name="Davalos L.M."/>
            <person name="Corthals A.P."/>
            <person name="Power M.L."/>
            <person name="Jones G."/>
            <person name="Ransome R.D."/>
            <person name="Dechmann D.K.N."/>
            <person name="Locatelli A.G."/>
            <person name="Puechmaille S.J."/>
            <person name="Fedrigo O."/>
            <person name="Jarvis E.D."/>
            <person name="Hiller M."/>
            <person name="Vernes S.C."/>
            <person name="Myers E.W."/>
            <person name="Teeling E.C."/>
        </authorList>
    </citation>
    <scope>NUCLEOTIDE SEQUENCE [LARGE SCALE GENOMIC DNA]</scope>
    <source>
        <strain evidence="1">MRouAeg1</strain>
        <tissue evidence="1">Muscle</tissue>
    </source>
</reference>
<accession>A0A7J8C2A9</accession>
<gene>
    <name evidence="1" type="ORF">HJG63_009324</name>
</gene>
<proteinExistence type="predicted"/>
<dbReference type="Proteomes" id="UP000593571">
    <property type="component" value="Unassembled WGS sequence"/>
</dbReference>